<feature type="transmembrane region" description="Helical" evidence="1">
    <location>
        <begin position="96"/>
        <end position="116"/>
    </location>
</feature>
<feature type="transmembrane region" description="Helical" evidence="1">
    <location>
        <begin position="292"/>
        <end position="311"/>
    </location>
</feature>
<sequence>MKAIMIGILSAFFFAFTFVLNAAMEMNGGSWYWSASLRYFFMIPLLLIIVLYRKNLHALIIEMKKAPGKWILWSTIGFGLFYAPICFAAAYGPGWLIAATWQITIISGSLLAPLFYEMRKTPQGVIRIKGQIPFRGLLMSFIILVGVFVIQWDHASVVSVKDTVICTLAILIASFAYPLGNRKMMALTNKRLDPYQRVLGMTIASFPFWLLLALIGLQTAGLPSMSQVYQSGLVALFSGVFATVLFFAATDLVQGNMQKLGAVEATQSFEVLFAMIGEVLILSAPLPSATATVGISLVILGMALHSYVSNLPQNGFKKKKLEETV</sequence>
<evidence type="ECO:0000313" key="2">
    <source>
        <dbReference type="EMBL" id="MBD7938738.1"/>
    </source>
</evidence>
<dbReference type="Pfam" id="PF13536">
    <property type="entry name" value="EmrE"/>
    <property type="match status" value="1"/>
</dbReference>
<dbReference type="InterPro" id="IPR032713">
    <property type="entry name" value="EmrE"/>
</dbReference>
<keyword evidence="1" id="KW-0812">Transmembrane</keyword>
<feature type="transmembrane region" description="Helical" evidence="1">
    <location>
        <begin position="158"/>
        <end position="177"/>
    </location>
</feature>
<dbReference type="RefSeq" id="WP_191816258.1">
    <property type="nucleotide sequence ID" value="NZ_JACSQT010000009.1"/>
</dbReference>
<evidence type="ECO:0000256" key="1">
    <source>
        <dbReference type="SAM" id="Phobius"/>
    </source>
</evidence>
<keyword evidence="1" id="KW-0472">Membrane</keyword>
<keyword evidence="1" id="KW-1133">Transmembrane helix</keyword>
<gene>
    <name evidence="2" type="ORF">H9655_17015</name>
</gene>
<proteinExistence type="predicted"/>
<feature type="transmembrane region" description="Helical" evidence="1">
    <location>
        <begin position="136"/>
        <end position="152"/>
    </location>
</feature>
<keyword evidence="3" id="KW-1185">Reference proteome</keyword>
<dbReference type="Proteomes" id="UP000657931">
    <property type="component" value="Unassembled WGS sequence"/>
</dbReference>
<feature type="transmembrane region" description="Helical" evidence="1">
    <location>
        <begin position="269"/>
        <end position="286"/>
    </location>
</feature>
<feature type="transmembrane region" description="Helical" evidence="1">
    <location>
        <begin position="31"/>
        <end position="50"/>
    </location>
</feature>
<feature type="transmembrane region" description="Helical" evidence="1">
    <location>
        <begin position="229"/>
        <end position="248"/>
    </location>
</feature>
<comment type="caution">
    <text evidence="2">The sequence shown here is derived from an EMBL/GenBank/DDBJ whole genome shotgun (WGS) entry which is preliminary data.</text>
</comment>
<feature type="transmembrane region" description="Helical" evidence="1">
    <location>
        <begin position="70"/>
        <end position="90"/>
    </location>
</feature>
<organism evidence="2 3">
    <name type="scientific">Cytobacillus stercorigallinarum</name>
    <dbReference type="NCBI Taxonomy" id="2762240"/>
    <lineage>
        <taxon>Bacteria</taxon>
        <taxon>Bacillati</taxon>
        <taxon>Bacillota</taxon>
        <taxon>Bacilli</taxon>
        <taxon>Bacillales</taxon>
        <taxon>Bacillaceae</taxon>
        <taxon>Cytobacillus</taxon>
    </lineage>
</organism>
<evidence type="ECO:0000313" key="3">
    <source>
        <dbReference type="Proteomes" id="UP000657931"/>
    </source>
</evidence>
<name>A0ABR8QTC4_9BACI</name>
<protein>
    <submittedName>
        <fullName evidence="2">Multidrug resistance efflux transporter family protein</fullName>
    </submittedName>
</protein>
<dbReference type="EMBL" id="JACSQT010000009">
    <property type="protein sequence ID" value="MBD7938738.1"/>
    <property type="molecule type" value="Genomic_DNA"/>
</dbReference>
<feature type="transmembrane region" description="Helical" evidence="1">
    <location>
        <begin position="198"/>
        <end position="217"/>
    </location>
</feature>
<accession>A0ABR8QTC4</accession>
<reference evidence="2 3" key="1">
    <citation type="submission" date="2020-08" db="EMBL/GenBank/DDBJ databases">
        <title>A Genomic Blueprint of the Chicken Gut Microbiome.</title>
        <authorList>
            <person name="Gilroy R."/>
            <person name="Ravi A."/>
            <person name="Getino M."/>
            <person name="Pursley I."/>
            <person name="Horton D.L."/>
            <person name="Alikhan N.-F."/>
            <person name="Baker D."/>
            <person name="Gharbi K."/>
            <person name="Hall N."/>
            <person name="Watson M."/>
            <person name="Adriaenssens E.M."/>
            <person name="Foster-Nyarko E."/>
            <person name="Jarju S."/>
            <person name="Secka A."/>
            <person name="Antonio M."/>
            <person name="Oren A."/>
            <person name="Chaudhuri R."/>
            <person name="La Ragione R.M."/>
            <person name="Hildebrand F."/>
            <person name="Pallen M.J."/>
        </authorList>
    </citation>
    <scope>NUCLEOTIDE SEQUENCE [LARGE SCALE GENOMIC DNA]</scope>
    <source>
        <strain evidence="2 3">Sa5YUA1</strain>
    </source>
</reference>